<evidence type="ECO:0000256" key="1">
    <source>
        <dbReference type="ARBA" id="ARBA00023157"/>
    </source>
</evidence>
<dbReference type="GO" id="GO:0006508">
    <property type="term" value="P:proteolysis"/>
    <property type="evidence" value="ECO:0007669"/>
    <property type="project" value="UniProtKB-KW"/>
</dbReference>
<keyword evidence="7" id="KW-1185">Reference proteome</keyword>
<keyword evidence="1" id="KW-1015">Disulfide bond</keyword>
<dbReference type="Pfam" id="PF00089">
    <property type="entry name" value="Trypsin"/>
    <property type="match status" value="1"/>
</dbReference>
<dbReference type="InterPro" id="IPR033116">
    <property type="entry name" value="TRYPSIN_SER"/>
</dbReference>
<dbReference type="InterPro" id="IPR020008">
    <property type="entry name" value="GlyGly_CTERM"/>
</dbReference>
<keyword evidence="2 6" id="KW-0645">Protease</keyword>
<dbReference type="Proteomes" id="UP001597380">
    <property type="component" value="Unassembled WGS sequence"/>
</dbReference>
<feature type="region of interest" description="Disordered" evidence="3">
    <location>
        <begin position="497"/>
        <end position="519"/>
    </location>
</feature>
<accession>A0ABW4XIH0</accession>
<dbReference type="PANTHER" id="PTHR24252">
    <property type="entry name" value="ACROSIN-RELATED"/>
    <property type="match status" value="1"/>
</dbReference>
<name>A0ABW4XIH0_9GAMM</name>
<evidence type="ECO:0000256" key="3">
    <source>
        <dbReference type="SAM" id="MobiDB-lite"/>
    </source>
</evidence>
<proteinExistence type="predicted"/>
<dbReference type="SUPFAM" id="SSF50494">
    <property type="entry name" value="Trypsin-like serine proteases"/>
    <property type="match status" value="1"/>
</dbReference>
<dbReference type="NCBIfam" id="TIGR03501">
    <property type="entry name" value="GlyGly_CTERM"/>
    <property type="match status" value="1"/>
</dbReference>
<sequence length="545" mass="56894">MSQVRKGFFRPLAISSLCCLPLLANADSLPQARIIGGSPSPTGITEWMASVQYLPQGASNIFIPAHTCGGTLIAPDWLLTAAHCVDTSFIHEVVVVIGIEELDGQRVSDQFMVDQVIINEAYNDTSLDSDIALLHLTSDSSNPNITLATQAETNSLTNRLPLTLVGYGATNTDGSEASSRLLTATLPYMSQALCEDEFPSGWVTENMICAGGEPGIDSCSGDSGGPLFEGSGDSAVQYGIVSWGLGCDEGTPGVYTRVSNFTSWIDDMIGGLSLTNPVRFPFVAQGITATLNTPVINNSDVTAISIDSIGLDSNVDVTLGNDCGASIGANETCALQLLATADVAGTRTTTLSINTSSGTVRSEVSVQVLPEDTFAAGFSPGELRWFNGGNRSWRDSDVQGPSGGSAVDVTFNSIASGRSALMVSAAEAGQLRFSWRLEGDDQNLQMLNIYKQQGALEQALISLNSWRTVTTDLTAGVPATIEFVSSGDGTAIVADVSFTPQGSTPDPDPVDPDVDSGGGGGGGAFGTWSLLLLAVAGLRRHKFHS</sequence>
<dbReference type="PROSITE" id="PS50240">
    <property type="entry name" value="TRYPSIN_DOM"/>
    <property type="match status" value="1"/>
</dbReference>
<dbReference type="InterPro" id="IPR001314">
    <property type="entry name" value="Peptidase_S1A"/>
</dbReference>
<feature type="signal peptide" evidence="4">
    <location>
        <begin position="1"/>
        <end position="26"/>
    </location>
</feature>
<dbReference type="CDD" id="cd00190">
    <property type="entry name" value="Tryp_SPc"/>
    <property type="match status" value="1"/>
</dbReference>
<dbReference type="InterPro" id="IPR043504">
    <property type="entry name" value="Peptidase_S1_PA_chymotrypsin"/>
</dbReference>
<feature type="domain" description="Peptidase S1" evidence="5">
    <location>
        <begin position="34"/>
        <end position="270"/>
    </location>
</feature>
<dbReference type="RefSeq" id="WP_345338477.1">
    <property type="nucleotide sequence ID" value="NZ_BAABLI010000005.1"/>
</dbReference>
<dbReference type="PANTHER" id="PTHR24252:SF7">
    <property type="entry name" value="HYALIN"/>
    <property type="match status" value="1"/>
</dbReference>
<dbReference type="Gene3D" id="2.40.10.10">
    <property type="entry name" value="Trypsin-like serine proteases"/>
    <property type="match status" value="1"/>
</dbReference>
<evidence type="ECO:0000313" key="6">
    <source>
        <dbReference type="EMBL" id="MFD2095317.1"/>
    </source>
</evidence>
<dbReference type="EMBL" id="JBHUHT010000008">
    <property type="protein sequence ID" value="MFD2095317.1"/>
    <property type="molecule type" value="Genomic_DNA"/>
</dbReference>
<dbReference type="InterPro" id="IPR009003">
    <property type="entry name" value="Peptidase_S1_PA"/>
</dbReference>
<evidence type="ECO:0000256" key="2">
    <source>
        <dbReference type="RuleBase" id="RU363034"/>
    </source>
</evidence>
<evidence type="ECO:0000313" key="7">
    <source>
        <dbReference type="Proteomes" id="UP001597380"/>
    </source>
</evidence>
<evidence type="ECO:0000259" key="5">
    <source>
        <dbReference type="PROSITE" id="PS50240"/>
    </source>
</evidence>
<keyword evidence="2" id="KW-0720">Serine protease</keyword>
<dbReference type="PRINTS" id="PR00722">
    <property type="entry name" value="CHYMOTRYPSIN"/>
</dbReference>
<dbReference type="InterPro" id="IPR018114">
    <property type="entry name" value="TRYPSIN_HIS"/>
</dbReference>
<dbReference type="InterPro" id="IPR001254">
    <property type="entry name" value="Trypsin_dom"/>
</dbReference>
<comment type="caution">
    <text evidence="6">The sequence shown here is derived from an EMBL/GenBank/DDBJ whole genome shotgun (WGS) entry which is preliminary data.</text>
</comment>
<evidence type="ECO:0000256" key="4">
    <source>
        <dbReference type="SAM" id="SignalP"/>
    </source>
</evidence>
<dbReference type="SMART" id="SM00020">
    <property type="entry name" value="Tryp_SPc"/>
    <property type="match status" value="1"/>
</dbReference>
<keyword evidence="2" id="KW-0378">Hydrolase</keyword>
<reference evidence="7" key="1">
    <citation type="journal article" date="2019" name="Int. J. Syst. Evol. Microbiol.">
        <title>The Global Catalogue of Microorganisms (GCM) 10K type strain sequencing project: providing services to taxonomists for standard genome sequencing and annotation.</title>
        <authorList>
            <consortium name="The Broad Institute Genomics Platform"/>
            <consortium name="The Broad Institute Genome Sequencing Center for Infectious Disease"/>
            <person name="Wu L."/>
            <person name="Ma J."/>
        </authorList>
    </citation>
    <scope>NUCLEOTIDE SEQUENCE [LARGE SCALE GENOMIC DNA]</scope>
    <source>
        <strain evidence="7">CGMCC 1.10992</strain>
    </source>
</reference>
<dbReference type="PROSITE" id="PS00134">
    <property type="entry name" value="TRYPSIN_HIS"/>
    <property type="match status" value="1"/>
</dbReference>
<dbReference type="PROSITE" id="PS00135">
    <property type="entry name" value="TRYPSIN_SER"/>
    <property type="match status" value="1"/>
</dbReference>
<gene>
    <name evidence="6" type="ORF">ACFSJ3_04910</name>
</gene>
<protein>
    <submittedName>
        <fullName evidence="6">Serine protease</fullName>
    </submittedName>
</protein>
<feature type="chain" id="PRO_5046282652" evidence="4">
    <location>
        <begin position="27"/>
        <end position="545"/>
    </location>
</feature>
<keyword evidence="4" id="KW-0732">Signal</keyword>
<dbReference type="GO" id="GO:0008233">
    <property type="term" value="F:peptidase activity"/>
    <property type="evidence" value="ECO:0007669"/>
    <property type="project" value="UniProtKB-KW"/>
</dbReference>
<organism evidence="6 7">
    <name type="scientific">Corallincola platygyrae</name>
    <dbReference type="NCBI Taxonomy" id="1193278"/>
    <lineage>
        <taxon>Bacteria</taxon>
        <taxon>Pseudomonadati</taxon>
        <taxon>Pseudomonadota</taxon>
        <taxon>Gammaproteobacteria</taxon>
        <taxon>Alteromonadales</taxon>
        <taxon>Psychromonadaceae</taxon>
        <taxon>Corallincola</taxon>
    </lineage>
</organism>